<protein>
    <submittedName>
        <fullName evidence="2">Uncharacterized protein</fullName>
    </submittedName>
</protein>
<organism evidence="2">
    <name type="scientific">uncultured Thermomicrobiales bacterium</name>
    <dbReference type="NCBI Taxonomy" id="1645740"/>
    <lineage>
        <taxon>Bacteria</taxon>
        <taxon>Pseudomonadati</taxon>
        <taxon>Thermomicrobiota</taxon>
        <taxon>Thermomicrobia</taxon>
        <taxon>Thermomicrobiales</taxon>
        <taxon>environmental samples</taxon>
    </lineage>
</organism>
<evidence type="ECO:0000313" key="2">
    <source>
        <dbReference type="EMBL" id="CAA9552371.1"/>
    </source>
</evidence>
<sequence length="55" mass="5978">MNRSRHGRVAPGDRTPERSRSGGGAYRSPDAVGSSGRRRRVRPEGATTARRSTAR</sequence>
<proteinExistence type="predicted"/>
<dbReference type="EMBL" id="CADCWG010000125">
    <property type="protein sequence ID" value="CAA9552371.1"/>
    <property type="molecule type" value="Genomic_DNA"/>
</dbReference>
<gene>
    <name evidence="2" type="ORF">AVDCRST_MAG49-1909</name>
</gene>
<dbReference type="AlphaFoldDB" id="A0A6J4UMR0"/>
<name>A0A6J4UMR0_9BACT</name>
<feature type="region of interest" description="Disordered" evidence="1">
    <location>
        <begin position="1"/>
        <end position="55"/>
    </location>
</feature>
<accession>A0A6J4UMR0</accession>
<reference evidence="2" key="1">
    <citation type="submission" date="2020-02" db="EMBL/GenBank/DDBJ databases">
        <authorList>
            <person name="Meier V. D."/>
        </authorList>
    </citation>
    <scope>NUCLEOTIDE SEQUENCE</scope>
    <source>
        <strain evidence="2">AVDCRST_MAG49</strain>
    </source>
</reference>
<evidence type="ECO:0000256" key="1">
    <source>
        <dbReference type="SAM" id="MobiDB-lite"/>
    </source>
</evidence>